<proteinExistence type="inferred from homology"/>
<dbReference type="Proteomes" id="UP000235220">
    <property type="component" value="Chromosome 3"/>
</dbReference>
<sequence>MEIEPATPGKARLFARGWSWLKALPARKFKKVVEAAKSIKQLGQDDPRRVIHCLKVGLALTLVSLLYYCKPLYEVFGGSGIWAVITVVLVLEFTVGATISKGLNRGFATLFAGALAIGTEHFSRLFDRKAEPIVLGVFLFLLATTSSFTRFIPRIKAKYDYGVLIFILTFTLVSVSGYRTENLLEVAYQRLSAIAIGGATCIIMSVFVSPVWAGKDLHKLTASNLEKLANYLEGFGGEYFQADPDHEEEGISTITAASNSKLDDKALLQGYKSVLNSKNTEESLASFARWEPGHGGFHFRHPWNQYLKIGALARQCAHRIEVLDGYINSDIQAPLEIRNKIRESSTKMCLESSQALRALASSIKTMTDPSAADPHVKNSETSINDLKIALESASKLENVDLLAIIPIASVASILIEITRYVERISELVHELSLLAYFKSAATSVQQEPGSGLHRGSVKPVFDDDSDRSVTIIVQATNVKIIDHQYDPSNTDLQENGIPDPAVKSDRLEERLNYILGRT</sequence>
<evidence type="ECO:0000256" key="3">
    <source>
        <dbReference type="ARBA" id="ARBA00022448"/>
    </source>
</evidence>
<keyword evidence="6" id="KW-0406">Ion transport</keyword>
<dbReference type="GO" id="GO:0015743">
    <property type="term" value="P:malate transport"/>
    <property type="evidence" value="ECO:0007669"/>
    <property type="project" value="InterPro"/>
</dbReference>
<dbReference type="KEGG" id="jre:108982858"/>
<keyword evidence="5" id="KW-1133">Transmembrane helix</keyword>
<keyword evidence="9" id="KW-1185">Reference proteome</keyword>
<keyword evidence="3" id="KW-0813">Transport</keyword>
<keyword evidence="8" id="KW-0407">Ion channel</keyword>
<dbReference type="InterPro" id="IPR020966">
    <property type="entry name" value="ALMT"/>
</dbReference>
<name>A0A2I4DRT6_JUGRE</name>
<dbReference type="Gramene" id="Jr03_02690_p1">
    <property type="protein sequence ID" value="cds.Jr03_02690_p1"/>
    <property type="gene ID" value="Jr03_02690"/>
</dbReference>
<dbReference type="AlphaFoldDB" id="A0A2I4DRT6"/>
<evidence type="ECO:0000256" key="4">
    <source>
        <dbReference type="ARBA" id="ARBA00022692"/>
    </source>
</evidence>
<keyword evidence="4" id="KW-0812">Transmembrane</keyword>
<comment type="similarity">
    <text evidence="2">Belongs to the aromatic acid exporter (TC 2.A.85) family.</text>
</comment>
<keyword evidence="7" id="KW-0472">Membrane</keyword>
<evidence type="ECO:0000256" key="5">
    <source>
        <dbReference type="ARBA" id="ARBA00022989"/>
    </source>
</evidence>
<evidence type="ECO:0000313" key="9">
    <source>
        <dbReference type="Proteomes" id="UP000235220"/>
    </source>
</evidence>
<dbReference type="Pfam" id="PF11744">
    <property type="entry name" value="ALMT"/>
    <property type="match status" value="1"/>
</dbReference>
<evidence type="ECO:0000256" key="2">
    <source>
        <dbReference type="ARBA" id="ARBA00007079"/>
    </source>
</evidence>
<evidence type="ECO:0000256" key="8">
    <source>
        <dbReference type="ARBA" id="ARBA00023303"/>
    </source>
</evidence>
<evidence type="ECO:0000256" key="1">
    <source>
        <dbReference type="ARBA" id="ARBA00004141"/>
    </source>
</evidence>
<accession>A0A2I4DRT6</accession>
<dbReference type="GO" id="GO:0034220">
    <property type="term" value="P:monoatomic ion transmembrane transport"/>
    <property type="evidence" value="ECO:0007669"/>
    <property type="project" value="UniProtKB-KW"/>
</dbReference>
<dbReference type="STRING" id="51240.A0A2I4DRT6"/>
<evidence type="ECO:0000313" key="10">
    <source>
        <dbReference type="RefSeq" id="XP_018809864.1"/>
    </source>
</evidence>
<protein>
    <submittedName>
        <fullName evidence="10">Aluminum-activated malate transporter 8-like</fullName>
    </submittedName>
</protein>
<reference evidence="10" key="1">
    <citation type="submission" date="2025-08" db="UniProtKB">
        <authorList>
            <consortium name="RefSeq"/>
        </authorList>
    </citation>
    <scope>IDENTIFICATION</scope>
    <source>
        <tissue evidence="10">Leaves</tissue>
    </source>
</reference>
<dbReference type="OrthoDB" id="68611at2759"/>
<dbReference type="PANTHER" id="PTHR31086">
    <property type="entry name" value="ALUMINUM-ACTIVATED MALATE TRANSPORTER 10"/>
    <property type="match status" value="1"/>
</dbReference>
<dbReference type="RefSeq" id="XP_018809864.1">
    <property type="nucleotide sequence ID" value="XM_018954319.2"/>
</dbReference>
<evidence type="ECO:0000256" key="7">
    <source>
        <dbReference type="ARBA" id="ARBA00023136"/>
    </source>
</evidence>
<dbReference type="GO" id="GO:0009705">
    <property type="term" value="C:plant-type vacuole membrane"/>
    <property type="evidence" value="ECO:0000318"/>
    <property type="project" value="GO_Central"/>
</dbReference>
<evidence type="ECO:0000256" key="6">
    <source>
        <dbReference type="ARBA" id="ARBA00023065"/>
    </source>
</evidence>
<gene>
    <name evidence="10" type="primary">LOC108982858</name>
</gene>
<comment type="subcellular location">
    <subcellularLocation>
        <location evidence="1">Membrane</location>
        <topology evidence="1">Multi-pass membrane protein</topology>
    </subcellularLocation>
</comment>
<organism evidence="9 10">
    <name type="scientific">Juglans regia</name>
    <name type="common">English walnut</name>
    <dbReference type="NCBI Taxonomy" id="51240"/>
    <lineage>
        <taxon>Eukaryota</taxon>
        <taxon>Viridiplantae</taxon>
        <taxon>Streptophyta</taxon>
        <taxon>Embryophyta</taxon>
        <taxon>Tracheophyta</taxon>
        <taxon>Spermatophyta</taxon>
        <taxon>Magnoliopsida</taxon>
        <taxon>eudicotyledons</taxon>
        <taxon>Gunneridae</taxon>
        <taxon>Pentapetalae</taxon>
        <taxon>rosids</taxon>
        <taxon>fabids</taxon>
        <taxon>Fagales</taxon>
        <taxon>Juglandaceae</taxon>
        <taxon>Juglans</taxon>
    </lineage>
</organism>
<dbReference type="GeneID" id="108982858"/>